<keyword evidence="1" id="KW-0472">Membrane</keyword>
<feature type="transmembrane region" description="Helical" evidence="1">
    <location>
        <begin position="6"/>
        <end position="27"/>
    </location>
</feature>
<dbReference type="EMBL" id="SPNC01000203">
    <property type="protein sequence ID" value="TFH94054.1"/>
    <property type="molecule type" value="Genomic_DNA"/>
</dbReference>
<evidence type="ECO:0000256" key="1">
    <source>
        <dbReference type="SAM" id="Phobius"/>
    </source>
</evidence>
<comment type="caution">
    <text evidence="2">The sequence shown here is derived from an EMBL/GenBank/DDBJ whole genome shotgun (WGS) entry which is preliminary data.</text>
</comment>
<dbReference type="NCBIfam" id="TIGR03781">
    <property type="entry name" value="Bac_Flav_CT_K"/>
    <property type="match status" value="1"/>
</dbReference>
<protein>
    <submittedName>
        <fullName evidence="2">Conjugative transposon protein TraK</fullName>
    </submittedName>
</protein>
<dbReference type="RefSeq" id="WP_134852669.1">
    <property type="nucleotide sequence ID" value="NZ_SPNC01000203.1"/>
</dbReference>
<evidence type="ECO:0000313" key="3">
    <source>
        <dbReference type="Proteomes" id="UP000297225"/>
    </source>
</evidence>
<evidence type="ECO:0000313" key="2">
    <source>
        <dbReference type="EMBL" id="TFH94054.1"/>
    </source>
</evidence>
<feature type="non-terminal residue" evidence="2">
    <location>
        <position position="1"/>
    </location>
</feature>
<sequence length="189" mass="21406">LIVSVLSIIAGLILAIVGFTTGARMVSKASQQIYILKDGMVTTADRTDRSSSFEIEAKSTIKTFHRLFFTLPPDDKYIEQTINEALYLIDDSGIKQKNALLDKGFYSDILAHSANFSIVCDSININREEMTFRYYGKQRIEKKNSITIRELVTTGGIRPITRTENNPFGYIIVDYRTISNKDITNKTKF</sequence>
<keyword evidence="3" id="KW-1185">Reference proteome</keyword>
<dbReference type="InterPro" id="IPR022276">
    <property type="entry name" value="Conjug_transposon_TraK"/>
</dbReference>
<keyword evidence="1" id="KW-0812">Transmembrane</keyword>
<name>A0A4Y8WP23_9PORP</name>
<reference evidence="2 3" key="1">
    <citation type="submission" date="2019-03" db="EMBL/GenBank/DDBJ databases">
        <title>Porphyromonas levii Isolated from the Uterus of Dairy Cows.</title>
        <authorList>
            <person name="Francis A.M."/>
        </authorList>
    </citation>
    <scope>NUCLEOTIDE SEQUENCE [LARGE SCALE GENOMIC DNA]</scope>
    <source>
        <strain evidence="2 3">AF5678</strain>
    </source>
</reference>
<organism evidence="2 3">
    <name type="scientific">Porphyromonas levii</name>
    <dbReference type="NCBI Taxonomy" id="28114"/>
    <lineage>
        <taxon>Bacteria</taxon>
        <taxon>Pseudomonadati</taxon>
        <taxon>Bacteroidota</taxon>
        <taxon>Bacteroidia</taxon>
        <taxon>Bacteroidales</taxon>
        <taxon>Porphyromonadaceae</taxon>
        <taxon>Porphyromonas</taxon>
    </lineage>
</organism>
<proteinExistence type="predicted"/>
<dbReference type="AlphaFoldDB" id="A0A4Y8WP23"/>
<dbReference type="Proteomes" id="UP000297225">
    <property type="component" value="Unassembled WGS sequence"/>
</dbReference>
<keyword evidence="1" id="KW-1133">Transmembrane helix</keyword>
<gene>
    <name evidence="2" type="primary">traK</name>
    <name evidence="2" type="ORF">E4P47_09135</name>
</gene>
<accession>A0A4Y8WP23</accession>